<feature type="domain" description="Fibrinogen C-terminal" evidence="3">
    <location>
        <begin position="347"/>
        <end position="560"/>
    </location>
</feature>
<proteinExistence type="predicted"/>
<gene>
    <name evidence="4" type="ORF">RRG08_023709</name>
</gene>
<dbReference type="PROSITE" id="PS00514">
    <property type="entry name" value="FIBRINOGEN_C_1"/>
    <property type="match status" value="1"/>
</dbReference>
<dbReference type="EMBL" id="JAWDGP010004459">
    <property type="protein sequence ID" value="KAK3764244.1"/>
    <property type="molecule type" value="Genomic_DNA"/>
</dbReference>
<dbReference type="InterPro" id="IPR020837">
    <property type="entry name" value="Fibrinogen_CS"/>
</dbReference>
<dbReference type="Pfam" id="PF00147">
    <property type="entry name" value="Fibrinogen_C"/>
    <property type="match status" value="1"/>
</dbReference>
<protein>
    <recommendedName>
        <fullName evidence="3">Fibrinogen C-terminal domain-containing protein</fullName>
    </recommendedName>
</protein>
<accession>A0AAE0Z7I6</accession>
<dbReference type="Proteomes" id="UP001283361">
    <property type="component" value="Unassembled WGS sequence"/>
</dbReference>
<dbReference type="SMART" id="SM00186">
    <property type="entry name" value="FBG"/>
    <property type="match status" value="1"/>
</dbReference>
<feature type="chain" id="PRO_5042296125" description="Fibrinogen C-terminal domain-containing protein" evidence="2">
    <location>
        <begin position="19"/>
        <end position="560"/>
    </location>
</feature>
<keyword evidence="5" id="KW-1185">Reference proteome</keyword>
<dbReference type="InterPro" id="IPR036056">
    <property type="entry name" value="Fibrinogen-like_C"/>
</dbReference>
<dbReference type="AlphaFoldDB" id="A0AAE0Z7I6"/>
<evidence type="ECO:0000259" key="3">
    <source>
        <dbReference type="PROSITE" id="PS51406"/>
    </source>
</evidence>
<comment type="caution">
    <text evidence="4">The sequence shown here is derived from an EMBL/GenBank/DDBJ whole genome shotgun (WGS) entry which is preliminary data.</text>
</comment>
<dbReference type="InterPro" id="IPR014716">
    <property type="entry name" value="Fibrinogen_a/b/g_C_1"/>
</dbReference>
<feature type="signal peptide" evidence="2">
    <location>
        <begin position="1"/>
        <end position="18"/>
    </location>
</feature>
<dbReference type="GO" id="GO:0005615">
    <property type="term" value="C:extracellular space"/>
    <property type="evidence" value="ECO:0007669"/>
    <property type="project" value="TreeGrafter"/>
</dbReference>
<name>A0AAE0Z7I6_9GAST</name>
<organism evidence="4 5">
    <name type="scientific">Elysia crispata</name>
    <name type="common">lettuce slug</name>
    <dbReference type="NCBI Taxonomy" id="231223"/>
    <lineage>
        <taxon>Eukaryota</taxon>
        <taxon>Metazoa</taxon>
        <taxon>Spiralia</taxon>
        <taxon>Lophotrochozoa</taxon>
        <taxon>Mollusca</taxon>
        <taxon>Gastropoda</taxon>
        <taxon>Heterobranchia</taxon>
        <taxon>Euthyneura</taxon>
        <taxon>Panpulmonata</taxon>
        <taxon>Sacoglossa</taxon>
        <taxon>Placobranchoidea</taxon>
        <taxon>Plakobranchidae</taxon>
        <taxon>Elysia</taxon>
    </lineage>
</organism>
<dbReference type="PROSITE" id="PS51406">
    <property type="entry name" value="FIBRINOGEN_C_2"/>
    <property type="match status" value="1"/>
</dbReference>
<evidence type="ECO:0000256" key="1">
    <source>
        <dbReference type="ARBA" id="ARBA00023157"/>
    </source>
</evidence>
<dbReference type="PANTHER" id="PTHR19143">
    <property type="entry name" value="FIBRINOGEN/TENASCIN/ANGIOPOEITIN"/>
    <property type="match status" value="1"/>
</dbReference>
<keyword evidence="1" id="KW-1015">Disulfide bond</keyword>
<sequence>MDKICLIIALCFALCCHGLELNLNRDNAGLPTAQTRCGFLTCEERIVDINNTDAKGLFSSIVSLKIFKRNTNNSRGERGILLGSVSTETPNLTLVTNDAKIFGVLDDKQAKIHVELFKPDDCQSDYSCQTLGVDSQGKKLSSIIKLTQQGQTRSPVDIDRWIDDKIEQIERSVHDVTQPWNNFVLQYRIDHRLNSLQDKIELLETRKKVETEHNSLIAKVSGRMDLIGSDLQESLSNNFLSTVREVQDSVSDASKSCREFGGVLANTSTAFVGSMNKGFDQIRDSAHENQLALAKQIKSINTKSSSQLEKFHVNSNVQNNYKQIISGSKDIVSQISSKIAIIFQSIMMDMLRPTVCEKGMAPVLSHGYPVIYPSSKSKFQFPYLCDPFTDAGGWIVIQRRSTGNVNFHRNWLEYRTGFGYFDDDFWLGNDNIHAITLTGTYELRVDLRYKGKSVFAQYSQFSISDELSKYTLRLGIYSGTAGNSLDYHNNFKFSTFDRDNDQWFGNCAREQKGGWWFNECDKANLNGDWAGKANRGMEWDSFIETFDSLDFSEMKIRKVG</sequence>
<evidence type="ECO:0000313" key="4">
    <source>
        <dbReference type="EMBL" id="KAK3764244.1"/>
    </source>
</evidence>
<keyword evidence="2" id="KW-0732">Signal</keyword>
<evidence type="ECO:0000256" key="2">
    <source>
        <dbReference type="SAM" id="SignalP"/>
    </source>
</evidence>
<dbReference type="SUPFAM" id="SSF56496">
    <property type="entry name" value="Fibrinogen C-terminal domain-like"/>
    <property type="match status" value="1"/>
</dbReference>
<dbReference type="Gene3D" id="3.90.215.10">
    <property type="entry name" value="Gamma Fibrinogen, chain A, domain 1"/>
    <property type="match status" value="1"/>
</dbReference>
<dbReference type="InterPro" id="IPR050373">
    <property type="entry name" value="Fibrinogen_C-term_domain"/>
</dbReference>
<reference evidence="4" key="1">
    <citation type="journal article" date="2023" name="G3 (Bethesda)">
        <title>A reference genome for the long-term kleptoplast-retaining sea slug Elysia crispata morphotype clarki.</title>
        <authorList>
            <person name="Eastman K.E."/>
            <person name="Pendleton A.L."/>
            <person name="Shaikh M.A."/>
            <person name="Suttiyut T."/>
            <person name="Ogas R."/>
            <person name="Tomko P."/>
            <person name="Gavelis G."/>
            <person name="Widhalm J.R."/>
            <person name="Wisecaver J.H."/>
        </authorList>
    </citation>
    <scope>NUCLEOTIDE SEQUENCE</scope>
    <source>
        <strain evidence="4">ECLA1</strain>
    </source>
</reference>
<evidence type="ECO:0000313" key="5">
    <source>
        <dbReference type="Proteomes" id="UP001283361"/>
    </source>
</evidence>
<dbReference type="CDD" id="cd00087">
    <property type="entry name" value="FReD"/>
    <property type="match status" value="1"/>
</dbReference>
<dbReference type="InterPro" id="IPR002181">
    <property type="entry name" value="Fibrinogen_a/b/g_C_dom"/>
</dbReference>